<dbReference type="OrthoDB" id="2392358at2759"/>
<keyword evidence="2" id="KW-1185">Reference proteome</keyword>
<dbReference type="Proteomes" id="UP000266861">
    <property type="component" value="Unassembled WGS sequence"/>
</dbReference>
<reference evidence="1 2" key="1">
    <citation type="submission" date="2018-08" db="EMBL/GenBank/DDBJ databases">
        <title>Genome and evolution of the arbuscular mycorrhizal fungus Diversispora epigaea (formerly Glomus versiforme) and its bacterial endosymbionts.</title>
        <authorList>
            <person name="Sun X."/>
            <person name="Fei Z."/>
            <person name="Harrison M."/>
        </authorList>
    </citation>
    <scope>NUCLEOTIDE SEQUENCE [LARGE SCALE GENOMIC DNA]</scope>
    <source>
        <strain evidence="1 2">IT104</strain>
    </source>
</reference>
<organism evidence="1 2">
    <name type="scientific">Diversispora epigaea</name>
    <dbReference type="NCBI Taxonomy" id="1348612"/>
    <lineage>
        <taxon>Eukaryota</taxon>
        <taxon>Fungi</taxon>
        <taxon>Fungi incertae sedis</taxon>
        <taxon>Mucoromycota</taxon>
        <taxon>Glomeromycotina</taxon>
        <taxon>Glomeromycetes</taxon>
        <taxon>Diversisporales</taxon>
        <taxon>Diversisporaceae</taxon>
        <taxon>Diversispora</taxon>
    </lineage>
</organism>
<proteinExistence type="predicted"/>
<dbReference type="EMBL" id="PQFF01000084">
    <property type="protein sequence ID" value="RHZ83717.1"/>
    <property type="molecule type" value="Genomic_DNA"/>
</dbReference>
<accession>A0A397J899</accession>
<comment type="caution">
    <text evidence="1">The sequence shown here is derived from an EMBL/GenBank/DDBJ whole genome shotgun (WGS) entry which is preliminary data.</text>
</comment>
<evidence type="ECO:0000313" key="2">
    <source>
        <dbReference type="Proteomes" id="UP000266861"/>
    </source>
</evidence>
<gene>
    <name evidence="1" type="ORF">Glove_88g39</name>
</gene>
<name>A0A397J899_9GLOM</name>
<dbReference type="AlphaFoldDB" id="A0A397J899"/>
<sequence>MEPHLINENTLEENISLCFNDYSAGSEDEEAETFEESDEESDIFGELPEIELFKFNEENYINAQIALENEIVNQLSDENEDFEDQEILSVPSPSPLSSTTPVEEVNELSYILDPTIYKNFSPCVLIDYFNNKLQTCGQTTNVRNICQLVGTWQIDENAILNYQSKGIPLGVCMNHFNYNQKNHNAYCKQLRKPEQSEIRRRRCLFCFQNFHFFSRGLGCISKIVFDDALTVQYICNNCYESYGGHINRRTGSGKQKFDCKHELHKNDVSKSLELIIQWLKYVVNTKSKEEKEIILASILVPILNLLFTSFETPLKYEYYNPKNNTRYSNDSNNSPPFLITILSELPSYFFLKSLFSINLKLLLNEIDINPKLEWTDEKWKEIGTKLGNELWNSRKMVTENKSELQLPISLRTYHASFPKFLTGFFDGLISEIFQKKLIILNKKRKQRNKPLKQLDNEHITKCVTFIISLIVGMTFPNLDVWFTQIMASISRKPQLISSFRGHTDGHECRIEKQRMTKIDPTERLLKGLNIWNLAVIDNINFKEKTFTYGNIFDATRKSSHTTLRMVFQMQMPISLDEKASDEKRITSPLAFWHE</sequence>
<protein>
    <submittedName>
        <fullName evidence="1">Uncharacterized protein</fullName>
    </submittedName>
</protein>
<evidence type="ECO:0000313" key="1">
    <source>
        <dbReference type="EMBL" id="RHZ83717.1"/>
    </source>
</evidence>